<keyword evidence="2 3" id="KW-0975">Bacterial flagellum</keyword>
<comment type="subcellular location">
    <subcellularLocation>
        <location evidence="3">Secreted</location>
    </subcellularLocation>
    <subcellularLocation>
        <location evidence="3">Bacterial flagellum</location>
    </subcellularLocation>
</comment>
<evidence type="ECO:0000256" key="2">
    <source>
        <dbReference type="ARBA" id="ARBA00023143"/>
    </source>
</evidence>
<feature type="non-terminal residue" evidence="6">
    <location>
        <position position="1"/>
    </location>
</feature>
<feature type="domain" description="Flagellin N-terminal" evidence="4">
    <location>
        <begin position="2"/>
        <end position="74"/>
    </location>
</feature>
<feature type="domain" description="Flagellin C-terminal" evidence="5">
    <location>
        <begin position="133"/>
        <end position="216"/>
    </location>
</feature>
<keyword evidence="6" id="KW-0969">Cilium</keyword>
<organism evidence="6 7">
    <name type="scientific">Candidatus Marinarcus aquaticus</name>
    <dbReference type="NCBI Taxonomy" id="2044504"/>
    <lineage>
        <taxon>Bacteria</taxon>
        <taxon>Pseudomonadati</taxon>
        <taxon>Campylobacterota</taxon>
        <taxon>Epsilonproteobacteria</taxon>
        <taxon>Campylobacterales</taxon>
        <taxon>Arcobacteraceae</taxon>
        <taxon>Candidatus Marinarcus</taxon>
    </lineage>
</organism>
<sequence>GNSAIALLQIADKSMAEQSNILDTVKAKLIQANTATTSSAGRTAIAADIDKLLTQLDNIAKSTNYNGTQLISDTAGTGTATAMTFQVGEDSTNNAISTTAIQANTTGLSLTGLTALTGAGNITAAQASSAQSGIDDAITTLNQYRSAVGSVQNQVESAVRNLMTQATNVKAAEAIIRDVDYAEESANFNKQNIISQAGAYAIAQSNAAQQNVLRLLQ</sequence>
<comment type="function">
    <text evidence="3">Flagellin is the subunit protein which polymerizes to form the filaments of bacterial flagella.</text>
</comment>
<dbReference type="EMBL" id="PDKN01000013">
    <property type="protein sequence ID" value="RXJ53707.1"/>
    <property type="molecule type" value="Genomic_DNA"/>
</dbReference>
<proteinExistence type="inferred from homology"/>
<dbReference type="GO" id="GO:0005576">
    <property type="term" value="C:extracellular region"/>
    <property type="evidence" value="ECO:0007669"/>
    <property type="project" value="UniProtKB-SubCell"/>
</dbReference>
<evidence type="ECO:0000256" key="1">
    <source>
        <dbReference type="ARBA" id="ARBA00005709"/>
    </source>
</evidence>
<dbReference type="Gene3D" id="6.10.10.10">
    <property type="entry name" value="Flagellar export chaperone, C-terminal domain"/>
    <property type="match status" value="1"/>
</dbReference>
<dbReference type="SUPFAM" id="SSF64518">
    <property type="entry name" value="Phase 1 flagellin"/>
    <property type="match status" value="1"/>
</dbReference>
<dbReference type="InterPro" id="IPR042187">
    <property type="entry name" value="Flagellin_C_sub2"/>
</dbReference>
<protein>
    <recommendedName>
        <fullName evidence="3">Flagellin</fullName>
    </recommendedName>
</protein>
<comment type="caution">
    <text evidence="6">The sequence shown here is derived from an EMBL/GenBank/DDBJ whole genome shotgun (WGS) entry which is preliminary data.</text>
</comment>
<comment type="similarity">
    <text evidence="1 3">Belongs to the bacterial flagellin family.</text>
</comment>
<dbReference type="AlphaFoldDB" id="A0A4Q0XN74"/>
<dbReference type="Pfam" id="PF00700">
    <property type="entry name" value="Flagellin_C"/>
    <property type="match status" value="1"/>
</dbReference>
<reference evidence="6 7" key="1">
    <citation type="submission" date="2017-10" db="EMBL/GenBank/DDBJ databases">
        <title>Genomics of the genus Arcobacter.</title>
        <authorList>
            <person name="Perez-Cataluna A."/>
            <person name="Figueras M.J."/>
        </authorList>
    </citation>
    <scope>NUCLEOTIDE SEQUENCE [LARGE SCALE GENOMIC DNA]</scope>
    <source>
        <strain evidence="6 7">CECT 8987</strain>
    </source>
</reference>
<evidence type="ECO:0000259" key="4">
    <source>
        <dbReference type="Pfam" id="PF00669"/>
    </source>
</evidence>
<dbReference type="InterPro" id="IPR001492">
    <property type="entry name" value="Flagellin"/>
</dbReference>
<dbReference type="PANTHER" id="PTHR42792:SF2">
    <property type="entry name" value="FLAGELLIN"/>
    <property type="match status" value="1"/>
</dbReference>
<evidence type="ECO:0000256" key="3">
    <source>
        <dbReference type="RuleBase" id="RU362073"/>
    </source>
</evidence>
<dbReference type="Proteomes" id="UP000290657">
    <property type="component" value="Unassembled WGS sequence"/>
</dbReference>
<dbReference type="PRINTS" id="PR00207">
    <property type="entry name" value="FLAGELLIN"/>
</dbReference>
<keyword evidence="6" id="KW-0966">Cell projection</keyword>
<evidence type="ECO:0000313" key="6">
    <source>
        <dbReference type="EMBL" id="RXJ53707.1"/>
    </source>
</evidence>
<keyword evidence="6" id="KW-0282">Flagellum</keyword>
<dbReference type="Pfam" id="PF00669">
    <property type="entry name" value="Flagellin_N"/>
    <property type="match status" value="1"/>
</dbReference>
<dbReference type="GO" id="GO:0005198">
    <property type="term" value="F:structural molecule activity"/>
    <property type="evidence" value="ECO:0007669"/>
    <property type="project" value="UniProtKB-UniRule"/>
</dbReference>
<keyword evidence="7" id="KW-1185">Reference proteome</keyword>
<dbReference type="InterPro" id="IPR046358">
    <property type="entry name" value="Flagellin_C"/>
</dbReference>
<gene>
    <name evidence="6" type="ORF">CRV04_12725</name>
</gene>
<dbReference type="PANTHER" id="PTHR42792">
    <property type="entry name" value="FLAGELLIN"/>
    <property type="match status" value="1"/>
</dbReference>
<name>A0A4Q0XN74_9BACT</name>
<evidence type="ECO:0000259" key="5">
    <source>
        <dbReference type="Pfam" id="PF00700"/>
    </source>
</evidence>
<dbReference type="OrthoDB" id="9796789at2"/>
<accession>A0A4Q0XN74</accession>
<dbReference type="RefSeq" id="WP_128997241.1">
    <property type="nucleotide sequence ID" value="NZ_PDKN01000013.1"/>
</dbReference>
<dbReference type="GO" id="GO:0009288">
    <property type="term" value="C:bacterial-type flagellum"/>
    <property type="evidence" value="ECO:0007669"/>
    <property type="project" value="UniProtKB-SubCell"/>
</dbReference>
<dbReference type="InterPro" id="IPR001029">
    <property type="entry name" value="Flagellin_N"/>
</dbReference>
<evidence type="ECO:0000313" key="7">
    <source>
        <dbReference type="Proteomes" id="UP000290657"/>
    </source>
</evidence>
<dbReference type="Gene3D" id="1.20.1330.10">
    <property type="entry name" value="f41 fragment of flagellin, N-terminal domain"/>
    <property type="match status" value="1"/>
</dbReference>
<keyword evidence="3" id="KW-0964">Secreted</keyword>